<keyword evidence="3" id="KW-1185">Reference proteome</keyword>
<dbReference type="OrthoDB" id="5298642at2"/>
<dbReference type="InterPro" id="IPR022500">
    <property type="entry name" value="PRTRC_ThiF"/>
</dbReference>
<feature type="domain" description="THIF-type NAD/FAD binding fold" evidence="1">
    <location>
        <begin position="13"/>
        <end position="134"/>
    </location>
</feature>
<dbReference type="EMBL" id="QPIJ01000001">
    <property type="protein sequence ID" value="RCV93888.1"/>
    <property type="molecule type" value="Genomic_DNA"/>
</dbReference>
<dbReference type="InterPro" id="IPR000594">
    <property type="entry name" value="ThiF_NAD_FAD-bd"/>
</dbReference>
<dbReference type="NCBIfam" id="TIGR03736">
    <property type="entry name" value="PRTRC_ThiF"/>
    <property type="match status" value="1"/>
</dbReference>
<evidence type="ECO:0000313" key="2">
    <source>
        <dbReference type="EMBL" id="RCV93888.1"/>
    </source>
</evidence>
<dbReference type="SUPFAM" id="SSF69572">
    <property type="entry name" value="Activating enzymes of the ubiquitin-like proteins"/>
    <property type="match status" value="1"/>
</dbReference>
<dbReference type="AlphaFoldDB" id="A0A368U9I7"/>
<reference evidence="2 3" key="1">
    <citation type="submission" date="2018-07" db="EMBL/GenBank/DDBJ databases">
        <title>Halomonas rutogse sp. nov., isolated from Lake TangqianCo on Tibetan Plateau.</title>
        <authorList>
            <person name="Lu H."/>
            <person name="Xing P."/>
            <person name="Wu Q."/>
        </authorList>
    </citation>
    <scope>NUCLEOTIDE SEQUENCE [LARGE SCALE GENOMIC DNA]</scope>
    <source>
        <strain evidence="2 3">TQ8S</strain>
    </source>
</reference>
<dbReference type="CDD" id="cd01483">
    <property type="entry name" value="E1_enzyme_family"/>
    <property type="match status" value="1"/>
</dbReference>
<evidence type="ECO:0000259" key="1">
    <source>
        <dbReference type="Pfam" id="PF00899"/>
    </source>
</evidence>
<comment type="caution">
    <text evidence="2">The sequence shown here is derived from an EMBL/GenBank/DDBJ whole genome shotgun (WGS) entry which is preliminary data.</text>
</comment>
<dbReference type="GO" id="GO:0008641">
    <property type="term" value="F:ubiquitin-like modifier activating enzyme activity"/>
    <property type="evidence" value="ECO:0007669"/>
    <property type="project" value="InterPro"/>
</dbReference>
<dbReference type="Pfam" id="PF00899">
    <property type="entry name" value="ThiF"/>
    <property type="match status" value="1"/>
</dbReference>
<dbReference type="Gene3D" id="3.40.50.720">
    <property type="entry name" value="NAD(P)-binding Rossmann-like Domain"/>
    <property type="match status" value="1"/>
</dbReference>
<gene>
    <name evidence="2" type="ORF">DU506_01645</name>
</gene>
<protein>
    <submittedName>
        <fullName evidence="2">PRTRC system ThiF family protein</fullName>
    </submittedName>
</protein>
<dbReference type="RefSeq" id="WP_114485216.1">
    <property type="nucleotide sequence ID" value="NZ_CBCSHM010000001.1"/>
</dbReference>
<name>A0A368U9I7_9GAMM</name>
<dbReference type="Proteomes" id="UP000253204">
    <property type="component" value="Unassembled WGS sequence"/>
</dbReference>
<organism evidence="2 3">
    <name type="scientific">Vreelandella rituensis</name>
    <dbReference type="NCBI Taxonomy" id="2282306"/>
    <lineage>
        <taxon>Bacteria</taxon>
        <taxon>Pseudomonadati</taxon>
        <taxon>Pseudomonadota</taxon>
        <taxon>Gammaproteobacteria</taxon>
        <taxon>Oceanospirillales</taxon>
        <taxon>Halomonadaceae</taxon>
        <taxon>Vreelandella</taxon>
    </lineage>
</organism>
<sequence>MTANTLTAPRSWLNAINVLVIGAGGNGGEAVDALAQFHVAMLALGHPQGLSVTILDDGEVREANLVRQRFWPGDLGQYKAICLANRYNLMMGLDWKGLPFRFEDARDSNLITTGCHDLIITAVDTPSARREVHATYADQKHYSKPIWLDLGNNQRNGQAILGRLGDNRYPTVVELYPELADMADDPRKSCSAADALGKQDCLINRMVTTAGMNLIWELIRHGETTKNGVILDMASGRQLPRHFPDCGQDSQAA</sequence>
<proteinExistence type="predicted"/>
<dbReference type="InterPro" id="IPR035985">
    <property type="entry name" value="Ubiquitin-activating_enz"/>
</dbReference>
<accession>A0A368U9I7</accession>
<evidence type="ECO:0000313" key="3">
    <source>
        <dbReference type="Proteomes" id="UP000253204"/>
    </source>
</evidence>